<dbReference type="Proteomes" id="UP000632377">
    <property type="component" value="Unassembled WGS sequence"/>
</dbReference>
<feature type="transmembrane region" description="Helical" evidence="1">
    <location>
        <begin position="230"/>
        <end position="251"/>
    </location>
</feature>
<feature type="transmembrane region" description="Helical" evidence="1">
    <location>
        <begin position="112"/>
        <end position="133"/>
    </location>
</feature>
<proteinExistence type="predicted"/>
<keyword evidence="1" id="KW-0812">Transmembrane</keyword>
<name>A0ABS1T8S6_9CLOT</name>
<dbReference type="RefSeq" id="WP_202748337.1">
    <property type="nucleotide sequence ID" value="NZ_JAESWC010000002.1"/>
</dbReference>
<gene>
    <name evidence="2" type="ORF">JK636_08240</name>
</gene>
<evidence type="ECO:0000313" key="3">
    <source>
        <dbReference type="Proteomes" id="UP000632377"/>
    </source>
</evidence>
<keyword evidence="1" id="KW-0472">Membrane</keyword>
<keyword evidence="3" id="KW-1185">Reference proteome</keyword>
<organism evidence="2 3">
    <name type="scientific">Clostridium rhizosphaerae</name>
    <dbReference type="NCBI Taxonomy" id="2803861"/>
    <lineage>
        <taxon>Bacteria</taxon>
        <taxon>Bacillati</taxon>
        <taxon>Bacillota</taxon>
        <taxon>Clostridia</taxon>
        <taxon>Eubacteriales</taxon>
        <taxon>Clostridiaceae</taxon>
        <taxon>Clostridium</taxon>
    </lineage>
</organism>
<feature type="transmembrane region" description="Helical" evidence="1">
    <location>
        <begin position="203"/>
        <end position="224"/>
    </location>
</feature>
<sequence length="286" mass="32680">MYTCRKCNKTLEDTDRYCYNCGAYIGEPINLEDNWETISYISDVIEDKVQNQIQEEVTVEENNINDLSMIDGTDNQYGTHKKESYTLKDIILLIKSPVLEGHKLIDIVASNLLLFTAFIYIFLTLLISCIVKFTLPIPNDLLKIIFPIELVNKDFYNRINIPSAFGMTFTYSLFGIILVSTILFLIMSIILKILKISVDSVKLWSSLALPCLYYALFLFLFFIVGFISSMAANVLLCIGIIYYIISLYNYLGRIITGNKAAIFTAAAIVLDYAVTYIYIFLYLSIR</sequence>
<dbReference type="EMBL" id="JAESWC010000002">
    <property type="protein sequence ID" value="MBL4935746.1"/>
    <property type="molecule type" value="Genomic_DNA"/>
</dbReference>
<feature type="transmembrane region" description="Helical" evidence="1">
    <location>
        <begin position="263"/>
        <end position="285"/>
    </location>
</feature>
<reference evidence="2 3" key="1">
    <citation type="submission" date="2021-01" db="EMBL/GenBank/DDBJ databases">
        <title>Genome public.</title>
        <authorList>
            <person name="Liu C."/>
            <person name="Sun Q."/>
        </authorList>
    </citation>
    <scope>NUCLEOTIDE SEQUENCE [LARGE SCALE GENOMIC DNA]</scope>
    <source>
        <strain evidence="2 3">YIM B02515</strain>
    </source>
</reference>
<evidence type="ECO:0000256" key="1">
    <source>
        <dbReference type="SAM" id="Phobius"/>
    </source>
</evidence>
<keyword evidence="1" id="KW-1133">Transmembrane helix</keyword>
<feature type="transmembrane region" description="Helical" evidence="1">
    <location>
        <begin position="169"/>
        <end position="191"/>
    </location>
</feature>
<comment type="caution">
    <text evidence="2">The sequence shown here is derived from an EMBL/GenBank/DDBJ whole genome shotgun (WGS) entry which is preliminary data.</text>
</comment>
<accession>A0ABS1T8S6</accession>
<protein>
    <submittedName>
        <fullName evidence="2">Zinc ribbon domain-containing protein</fullName>
    </submittedName>
</protein>
<evidence type="ECO:0000313" key="2">
    <source>
        <dbReference type="EMBL" id="MBL4935746.1"/>
    </source>
</evidence>